<proteinExistence type="predicted"/>
<feature type="region of interest" description="Disordered" evidence="1">
    <location>
        <begin position="74"/>
        <end position="181"/>
    </location>
</feature>
<dbReference type="Proteomes" id="UP000676336">
    <property type="component" value="Unassembled WGS sequence"/>
</dbReference>
<dbReference type="GO" id="GO:0097720">
    <property type="term" value="P:calcineurin-mediated signaling"/>
    <property type="evidence" value="ECO:0007669"/>
    <property type="project" value="InterPro"/>
</dbReference>
<evidence type="ECO:0000256" key="1">
    <source>
        <dbReference type="SAM" id="MobiDB-lite"/>
    </source>
</evidence>
<accession>A0A8S2TQ97</accession>
<sequence>ARKEVIRNKVRAVGKMVRYFATLREQSEDILTLKGLTPSGTLPLGTLEGGKIAIDQAKQVIANKKKISFEEAKRLDKSNESMPPWQQLHSSSSGLTSGIGSSGTASSTSGSSSPRIVGTSAVPSMLVSSTASSSPPVNTLADASSGVTTNLLMDSTNTNCNGNDKASGKPTNQQSSQHRTK</sequence>
<protein>
    <submittedName>
        <fullName evidence="2">Uncharacterized protein</fullName>
    </submittedName>
</protein>
<dbReference type="InterPro" id="IPR043360">
    <property type="entry name" value="PP2B"/>
</dbReference>
<dbReference type="AlphaFoldDB" id="A0A8S2TQ97"/>
<feature type="non-terminal residue" evidence="2">
    <location>
        <position position="1"/>
    </location>
</feature>
<name>A0A8S2TQ97_9BILA</name>
<comment type="caution">
    <text evidence="2">The sequence shown here is derived from an EMBL/GenBank/DDBJ whole genome shotgun (WGS) entry which is preliminary data.</text>
</comment>
<dbReference type="PANTHER" id="PTHR45673">
    <property type="entry name" value="SERINE/THREONINE-PROTEIN PHOSPHATASE 2B CATALYTIC SUBUNIT 1-RELATED"/>
    <property type="match status" value="1"/>
</dbReference>
<evidence type="ECO:0000313" key="3">
    <source>
        <dbReference type="Proteomes" id="UP000676336"/>
    </source>
</evidence>
<feature type="compositionally biased region" description="Low complexity" evidence="1">
    <location>
        <begin position="90"/>
        <end position="113"/>
    </location>
</feature>
<dbReference type="GO" id="GO:0033192">
    <property type="term" value="F:calmodulin-dependent protein phosphatase activity"/>
    <property type="evidence" value="ECO:0007669"/>
    <property type="project" value="InterPro"/>
</dbReference>
<dbReference type="EMBL" id="CAJOBI010036026">
    <property type="protein sequence ID" value="CAF4299851.1"/>
    <property type="molecule type" value="Genomic_DNA"/>
</dbReference>
<feature type="compositionally biased region" description="Polar residues" evidence="1">
    <location>
        <begin position="126"/>
        <end position="181"/>
    </location>
</feature>
<evidence type="ECO:0000313" key="2">
    <source>
        <dbReference type="EMBL" id="CAF4299851.1"/>
    </source>
</evidence>
<reference evidence="2" key="1">
    <citation type="submission" date="2021-02" db="EMBL/GenBank/DDBJ databases">
        <authorList>
            <person name="Nowell W R."/>
        </authorList>
    </citation>
    <scope>NUCLEOTIDE SEQUENCE</scope>
</reference>
<gene>
    <name evidence="2" type="ORF">SMN809_LOCUS26050</name>
</gene>
<organism evidence="2 3">
    <name type="scientific">Rotaria magnacalcarata</name>
    <dbReference type="NCBI Taxonomy" id="392030"/>
    <lineage>
        <taxon>Eukaryota</taxon>
        <taxon>Metazoa</taxon>
        <taxon>Spiralia</taxon>
        <taxon>Gnathifera</taxon>
        <taxon>Rotifera</taxon>
        <taxon>Eurotatoria</taxon>
        <taxon>Bdelloidea</taxon>
        <taxon>Philodinida</taxon>
        <taxon>Philodinidae</taxon>
        <taxon>Rotaria</taxon>
    </lineage>
</organism>